<keyword evidence="5 7" id="KW-0472">Membrane</keyword>
<dbReference type="Pfam" id="PF00520">
    <property type="entry name" value="Ion_trans"/>
    <property type="match status" value="1"/>
</dbReference>
<name>A0A7S0M6T8_9CRYP</name>
<dbReference type="PANTHER" id="PTHR10037:SF62">
    <property type="entry name" value="SODIUM CHANNEL PROTEIN 60E"/>
    <property type="match status" value="1"/>
</dbReference>
<feature type="region of interest" description="Disordered" evidence="6">
    <location>
        <begin position="159"/>
        <end position="189"/>
    </location>
</feature>
<dbReference type="SUPFAM" id="SSF47473">
    <property type="entry name" value="EF-hand"/>
    <property type="match status" value="1"/>
</dbReference>
<protein>
    <recommendedName>
        <fullName evidence="8">EF-hand domain-containing protein</fullName>
    </recommendedName>
</protein>
<feature type="region of interest" description="Disordered" evidence="6">
    <location>
        <begin position="105"/>
        <end position="136"/>
    </location>
</feature>
<feature type="transmembrane region" description="Helical" evidence="7">
    <location>
        <begin position="337"/>
        <end position="360"/>
    </location>
</feature>
<comment type="subcellular location">
    <subcellularLocation>
        <location evidence="1">Membrane</location>
        <topology evidence="1">Multi-pass membrane protein</topology>
    </subcellularLocation>
</comment>
<dbReference type="Gene3D" id="1.20.120.350">
    <property type="entry name" value="Voltage-gated potassium channels. Chain C"/>
    <property type="match status" value="1"/>
</dbReference>
<evidence type="ECO:0000256" key="3">
    <source>
        <dbReference type="ARBA" id="ARBA00022837"/>
    </source>
</evidence>
<dbReference type="Gene3D" id="1.10.287.70">
    <property type="match status" value="1"/>
</dbReference>
<evidence type="ECO:0000256" key="7">
    <source>
        <dbReference type="SAM" id="Phobius"/>
    </source>
</evidence>
<feature type="domain" description="EF-hand" evidence="8">
    <location>
        <begin position="527"/>
        <end position="562"/>
    </location>
</feature>
<dbReference type="SUPFAM" id="SSF81324">
    <property type="entry name" value="Voltage-gated potassium channels"/>
    <property type="match status" value="1"/>
</dbReference>
<feature type="transmembrane region" description="Helical" evidence="7">
    <location>
        <begin position="381"/>
        <end position="406"/>
    </location>
</feature>
<dbReference type="InterPro" id="IPR002048">
    <property type="entry name" value="EF_hand_dom"/>
</dbReference>
<reference evidence="9" key="1">
    <citation type="submission" date="2021-01" db="EMBL/GenBank/DDBJ databases">
        <authorList>
            <person name="Corre E."/>
            <person name="Pelletier E."/>
            <person name="Niang G."/>
            <person name="Scheremetjew M."/>
            <person name="Finn R."/>
            <person name="Kale V."/>
            <person name="Holt S."/>
            <person name="Cochrane G."/>
            <person name="Meng A."/>
            <person name="Brown T."/>
            <person name="Cohen L."/>
        </authorList>
    </citation>
    <scope>NUCLEOTIDE SEQUENCE</scope>
    <source>
        <strain evidence="9">CCAP979/52</strain>
    </source>
</reference>
<dbReference type="PROSITE" id="PS00018">
    <property type="entry name" value="EF_HAND_1"/>
    <property type="match status" value="1"/>
</dbReference>
<feature type="compositionally biased region" description="Polar residues" evidence="6">
    <location>
        <begin position="106"/>
        <end position="119"/>
    </location>
</feature>
<dbReference type="GO" id="GO:0001518">
    <property type="term" value="C:voltage-gated sodium channel complex"/>
    <property type="evidence" value="ECO:0007669"/>
    <property type="project" value="TreeGrafter"/>
</dbReference>
<gene>
    <name evidence="9" type="ORF">CCUR1050_LOCUS8583</name>
</gene>
<dbReference type="InterPro" id="IPR005821">
    <property type="entry name" value="Ion_trans_dom"/>
</dbReference>
<dbReference type="GO" id="GO:0005509">
    <property type="term" value="F:calcium ion binding"/>
    <property type="evidence" value="ECO:0007669"/>
    <property type="project" value="InterPro"/>
</dbReference>
<keyword evidence="2 7" id="KW-0812">Transmembrane</keyword>
<evidence type="ECO:0000313" key="9">
    <source>
        <dbReference type="EMBL" id="CAD8630904.1"/>
    </source>
</evidence>
<dbReference type="AlphaFoldDB" id="A0A7S0M6T8"/>
<feature type="compositionally biased region" description="Polar residues" evidence="6">
    <location>
        <begin position="164"/>
        <end position="183"/>
    </location>
</feature>
<dbReference type="InterPro" id="IPR018247">
    <property type="entry name" value="EF_Hand_1_Ca_BS"/>
</dbReference>
<evidence type="ECO:0000256" key="2">
    <source>
        <dbReference type="ARBA" id="ARBA00022692"/>
    </source>
</evidence>
<evidence type="ECO:0000256" key="1">
    <source>
        <dbReference type="ARBA" id="ARBA00004141"/>
    </source>
</evidence>
<dbReference type="InterPro" id="IPR027359">
    <property type="entry name" value="Volt_channel_dom_sf"/>
</dbReference>
<feature type="transmembrane region" description="Helical" evidence="7">
    <location>
        <begin position="456"/>
        <end position="479"/>
    </location>
</feature>
<evidence type="ECO:0000256" key="5">
    <source>
        <dbReference type="ARBA" id="ARBA00023136"/>
    </source>
</evidence>
<evidence type="ECO:0000256" key="6">
    <source>
        <dbReference type="SAM" id="MobiDB-lite"/>
    </source>
</evidence>
<organism evidence="9">
    <name type="scientific">Cryptomonas curvata</name>
    <dbReference type="NCBI Taxonomy" id="233186"/>
    <lineage>
        <taxon>Eukaryota</taxon>
        <taxon>Cryptophyceae</taxon>
        <taxon>Cryptomonadales</taxon>
        <taxon>Cryptomonadaceae</taxon>
        <taxon>Cryptomonas</taxon>
    </lineage>
</organism>
<dbReference type="GO" id="GO:0005248">
    <property type="term" value="F:voltage-gated sodium channel activity"/>
    <property type="evidence" value="ECO:0007669"/>
    <property type="project" value="TreeGrafter"/>
</dbReference>
<dbReference type="EMBL" id="HBEZ01015526">
    <property type="protein sequence ID" value="CAD8630904.1"/>
    <property type="molecule type" value="Transcribed_RNA"/>
</dbReference>
<keyword evidence="4 7" id="KW-1133">Transmembrane helix</keyword>
<dbReference type="InterPro" id="IPR011992">
    <property type="entry name" value="EF-hand-dom_pair"/>
</dbReference>
<dbReference type="PANTHER" id="PTHR10037">
    <property type="entry name" value="VOLTAGE-GATED CATION CHANNEL CALCIUM AND SODIUM"/>
    <property type="match status" value="1"/>
</dbReference>
<feature type="transmembrane region" description="Helical" evidence="7">
    <location>
        <begin position="303"/>
        <end position="325"/>
    </location>
</feature>
<feature type="compositionally biased region" description="Polar residues" evidence="6">
    <location>
        <begin position="905"/>
        <end position="915"/>
    </location>
</feature>
<feature type="region of interest" description="Disordered" evidence="6">
    <location>
        <begin position="885"/>
        <end position="919"/>
    </location>
</feature>
<feature type="region of interest" description="Disordered" evidence="6">
    <location>
        <begin position="680"/>
        <end position="708"/>
    </location>
</feature>
<feature type="compositionally biased region" description="Polar residues" evidence="6">
    <location>
        <begin position="692"/>
        <end position="703"/>
    </location>
</feature>
<proteinExistence type="predicted"/>
<keyword evidence="3" id="KW-0106">Calcium</keyword>
<dbReference type="Gene3D" id="1.10.238.10">
    <property type="entry name" value="EF-hand"/>
    <property type="match status" value="1"/>
</dbReference>
<dbReference type="InterPro" id="IPR043203">
    <property type="entry name" value="VGCC_Ca_Na"/>
</dbReference>
<evidence type="ECO:0000256" key="4">
    <source>
        <dbReference type="ARBA" id="ARBA00022989"/>
    </source>
</evidence>
<feature type="transmembrane region" description="Helical" evidence="7">
    <location>
        <begin position="263"/>
        <end position="282"/>
    </location>
</feature>
<dbReference type="PROSITE" id="PS50222">
    <property type="entry name" value="EF_HAND_2"/>
    <property type="match status" value="1"/>
</dbReference>
<accession>A0A7S0M6T8</accession>
<sequence>MNNEVKSVEITTSMVSFSCKETLDLNERRTSDDCIDSRLSQEVLQGIQEEFDGEILVSQLMLDRTWQTRRLIWSKESIYFKREDDDRVMDSIPFTEIDEIVHSSDFESSLQHSESTGRLQESAEAASERSTLASTNAARRYMMRSSSFVRMLPSEGSYRHRLGRTQSPRTGFSGGATSVESPGQTGGQRKVNLPVIHIRTIPEGSNAGRAYCVRAITEIDCRKTVALWVQNSRAAKKKKESKTVLQRCQAAVRKVYRSSPFQLVASTLIMMNFAFTIAEAQLNKQLLDQNRVPTPLGEIFDCFDIFFLCCFSVELALNLVGHWFWPFIRDRYNIVDLLVILLSMIALGPWGLPMSVIRLIRSFRVVRLLSRFKALREIISALLESIIPVANAFTILLLIISVYSIIGVTYFDTSSLDDFAEFDKAFIALFQVVSSNTWIDSLPTHSPEGSVNFGNVLFLISFILLVGWTLLPISMAVLLNSFFLICERVEKEEVTARNNEARRADSTAHPMDPLLENITRNFVDGLDLSNRLCLLFKRMDENNSNNLSFQELCQAFRKLDYNPKIYISESDLASITMNGSLCNHRGCIGVTEFDKIMRNQIYLFAQRTLSRVLKQSGDESFAQLAAIKIFSVHFPNEGMLPASSSGSCEIRCNDRASREPTWQGRGTKRVMRADIMMDDISPSRDRHCNPVDSHSQGSDSAEPNPTPLFSKYHSLDDLRDMFRTILVPLVQELMQAQHPFCGRCHCVNRSSTHHKSMPKKNGLDKLHVSASETNCDAQMCEAEDSCAKAANQIGLLGANAFLEDSCNDVPWHVGPILLKEAHCILSETCSSKLELKSKRLKANRSCGRSKNIVDVFPQDEPITLDEGLPETLIDKPLIYSQMPTHSIHYKPNRSRNQSERKCESESSGLSNTTKGPRSFTPRAWNAQIALSSSPDHKKNAVELGVYDTACAKDGFDVSDSSSESSSGSTISRLAHSARLRLAVRRQEAITVESSDNTCARAATRAGSKDRRKGTILAPCLRKR</sequence>
<evidence type="ECO:0000259" key="8">
    <source>
        <dbReference type="PROSITE" id="PS50222"/>
    </source>
</evidence>